<dbReference type="GO" id="GO:0048038">
    <property type="term" value="F:quinone binding"/>
    <property type="evidence" value="ECO:0007669"/>
    <property type="project" value="TreeGrafter"/>
</dbReference>
<comment type="caution">
    <text evidence="4">The sequence shown here is derived from an EMBL/GenBank/DDBJ whole genome shotgun (WGS) entry which is preliminary data.</text>
</comment>
<dbReference type="GO" id="GO:0070402">
    <property type="term" value="F:NADPH binding"/>
    <property type="evidence" value="ECO:0007669"/>
    <property type="project" value="TreeGrafter"/>
</dbReference>
<dbReference type="InterPro" id="IPR013149">
    <property type="entry name" value="ADH-like_C"/>
</dbReference>
<dbReference type="InterPro" id="IPR014189">
    <property type="entry name" value="Quinone_OxRdtase_PIG3"/>
</dbReference>
<evidence type="ECO:0000313" key="4">
    <source>
        <dbReference type="EMBL" id="KAJ1149305.1"/>
    </source>
</evidence>
<evidence type="ECO:0000259" key="3">
    <source>
        <dbReference type="SMART" id="SM00829"/>
    </source>
</evidence>
<proteinExistence type="predicted"/>
<keyword evidence="5" id="KW-1185">Reference proteome</keyword>
<gene>
    <name evidence="4" type="ORF">NDU88_002116</name>
</gene>
<dbReference type="FunFam" id="3.40.50.720:FF:000314">
    <property type="entry name" value="Quinone oxidoreductase PIG3"/>
    <property type="match status" value="1"/>
</dbReference>
<accession>A0AAV7RCV0</accession>
<sequence>MVHSAGQAGRAPNPEVKVLPVAHLPDEAFGGICVKREGEMGESMLAAFFDTPGGPENLYIKEVPKPKLKEGEVLLKVHASALNRADLLQRQGKYPPPKGASELLGLEAAGIVAGFGPGCEGRWKSGDLVMALMAGGGNAEYAAVPEGYVMPIPAGLTHAQAASIPEGWLTAYQLLHFVGKVQKGETVLIHAGASGVGTAAIQLTRLAGAIPIVTAGAKEKLQMTAKLGAAAGFNYKEEDFSKKVLEFTKGVGADIILDCIGGSNWEKNVDCLNTDGRWILYGLMSTAEIKGDLLSKMLRKRGNLLCSLLRSRSHKYKEELVAAFTKEVLPYFSPNSQLQLQPFVDSVYPLHEIGDAHRRMEENKNTGKIIIEMPSST</sequence>
<dbReference type="PANTHER" id="PTHR48106:SF18">
    <property type="entry name" value="QUINONE OXIDOREDUCTASE PIG3"/>
    <property type="match status" value="1"/>
</dbReference>
<dbReference type="SUPFAM" id="SSF51735">
    <property type="entry name" value="NAD(P)-binding Rossmann-fold domains"/>
    <property type="match status" value="1"/>
</dbReference>
<dbReference type="SMART" id="SM00829">
    <property type="entry name" value="PKS_ER"/>
    <property type="match status" value="1"/>
</dbReference>
<dbReference type="Gene3D" id="3.40.50.720">
    <property type="entry name" value="NAD(P)-binding Rossmann-like Domain"/>
    <property type="match status" value="1"/>
</dbReference>
<evidence type="ECO:0000256" key="2">
    <source>
        <dbReference type="ARBA" id="ARBA00023002"/>
    </source>
</evidence>
<dbReference type="InterPro" id="IPR036291">
    <property type="entry name" value="NAD(P)-bd_dom_sf"/>
</dbReference>
<dbReference type="InterPro" id="IPR020843">
    <property type="entry name" value="ER"/>
</dbReference>
<dbReference type="GO" id="GO:0003960">
    <property type="term" value="F:quinone reductase (NADPH) activity"/>
    <property type="evidence" value="ECO:0007669"/>
    <property type="project" value="TreeGrafter"/>
</dbReference>
<reference evidence="4" key="1">
    <citation type="journal article" date="2022" name="bioRxiv">
        <title>Sequencing and chromosome-scale assembly of the giantPleurodeles waltlgenome.</title>
        <authorList>
            <person name="Brown T."/>
            <person name="Elewa A."/>
            <person name="Iarovenko S."/>
            <person name="Subramanian E."/>
            <person name="Araus A.J."/>
            <person name="Petzold A."/>
            <person name="Susuki M."/>
            <person name="Suzuki K.-i.T."/>
            <person name="Hayashi T."/>
            <person name="Toyoda A."/>
            <person name="Oliveira C."/>
            <person name="Osipova E."/>
            <person name="Leigh N.D."/>
            <person name="Simon A."/>
            <person name="Yun M.H."/>
        </authorList>
    </citation>
    <scope>NUCLEOTIDE SEQUENCE</scope>
    <source>
        <strain evidence="4">20211129_DDA</strain>
        <tissue evidence="4">Liver</tissue>
    </source>
</reference>
<dbReference type="SUPFAM" id="SSF50129">
    <property type="entry name" value="GroES-like"/>
    <property type="match status" value="1"/>
</dbReference>
<keyword evidence="1" id="KW-0521">NADP</keyword>
<dbReference type="Proteomes" id="UP001066276">
    <property type="component" value="Chromosome 5"/>
</dbReference>
<evidence type="ECO:0000256" key="1">
    <source>
        <dbReference type="ARBA" id="ARBA00022857"/>
    </source>
</evidence>
<dbReference type="InterPro" id="IPR013154">
    <property type="entry name" value="ADH-like_N"/>
</dbReference>
<dbReference type="Pfam" id="PF08240">
    <property type="entry name" value="ADH_N"/>
    <property type="match status" value="1"/>
</dbReference>
<protein>
    <recommendedName>
        <fullName evidence="3">Enoyl reductase (ER) domain-containing protein</fullName>
    </recommendedName>
</protein>
<dbReference type="PANTHER" id="PTHR48106">
    <property type="entry name" value="QUINONE OXIDOREDUCTASE PIG3-RELATED"/>
    <property type="match status" value="1"/>
</dbReference>
<feature type="domain" description="Enoyl reductase (ER)" evidence="3">
    <location>
        <begin position="53"/>
        <end position="371"/>
    </location>
</feature>
<organism evidence="4 5">
    <name type="scientific">Pleurodeles waltl</name>
    <name type="common">Iberian ribbed newt</name>
    <dbReference type="NCBI Taxonomy" id="8319"/>
    <lineage>
        <taxon>Eukaryota</taxon>
        <taxon>Metazoa</taxon>
        <taxon>Chordata</taxon>
        <taxon>Craniata</taxon>
        <taxon>Vertebrata</taxon>
        <taxon>Euteleostomi</taxon>
        <taxon>Amphibia</taxon>
        <taxon>Batrachia</taxon>
        <taxon>Caudata</taxon>
        <taxon>Salamandroidea</taxon>
        <taxon>Salamandridae</taxon>
        <taxon>Pleurodelinae</taxon>
        <taxon>Pleurodeles</taxon>
    </lineage>
</organism>
<dbReference type="EMBL" id="JANPWB010000009">
    <property type="protein sequence ID" value="KAJ1149305.1"/>
    <property type="molecule type" value="Genomic_DNA"/>
</dbReference>
<keyword evidence="2" id="KW-0560">Oxidoreductase</keyword>
<evidence type="ECO:0000313" key="5">
    <source>
        <dbReference type="Proteomes" id="UP001066276"/>
    </source>
</evidence>
<dbReference type="InterPro" id="IPR011032">
    <property type="entry name" value="GroES-like_sf"/>
</dbReference>
<dbReference type="Gene3D" id="3.90.180.10">
    <property type="entry name" value="Medium-chain alcohol dehydrogenases, catalytic domain"/>
    <property type="match status" value="1"/>
</dbReference>
<dbReference type="Pfam" id="PF00107">
    <property type="entry name" value="ADH_zinc_N"/>
    <property type="match status" value="1"/>
</dbReference>
<dbReference type="AlphaFoldDB" id="A0AAV7RCV0"/>
<name>A0AAV7RCV0_PLEWA</name>
<dbReference type="NCBIfam" id="TIGR02824">
    <property type="entry name" value="quinone_pig3"/>
    <property type="match status" value="1"/>
</dbReference>
<dbReference type="CDD" id="cd05276">
    <property type="entry name" value="p53_inducible_oxidoreductase"/>
    <property type="match status" value="1"/>
</dbReference>